<name>A0A9N8F2E9_9STRA</name>
<protein>
    <submittedName>
        <fullName evidence="2">Uncharacterized protein</fullName>
    </submittedName>
</protein>
<keyword evidence="3" id="KW-1185">Reference proteome</keyword>
<sequence length="193" mass="21007">MPSRLFATSAASCLPSFWTLTRVSFSTTVSRRSTSSGQAHPSAGPPPLDTCRNYPSTSSWNSSMFAPPTVPPAPGRSISRPSTVVMSLTPRIFDHCHQVVQSYQKNARLAIQRGDPMDYKLTPLLMSHFMRHGSRRHATPAEPPPAAPGPRTPPVQTPATKRQRTQPESSPSPAASEANKQKGFLVYTGTFHL</sequence>
<evidence type="ECO:0000313" key="3">
    <source>
        <dbReference type="Proteomes" id="UP001153069"/>
    </source>
</evidence>
<evidence type="ECO:0000256" key="1">
    <source>
        <dbReference type="SAM" id="MobiDB-lite"/>
    </source>
</evidence>
<feature type="region of interest" description="Disordered" evidence="1">
    <location>
        <begin position="133"/>
        <end position="181"/>
    </location>
</feature>
<reference evidence="2" key="1">
    <citation type="submission" date="2020-06" db="EMBL/GenBank/DDBJ databases">
        <authorList>
            <consortium name="Plant Systems Biology data submission"/>
        </authorList>
    </citation>
    <scope>NUCLEOTIDE SEQUENCE</scope>
    <source>
        <strain evidence="2">D6</strain>
    </source>
</reference>
<dbReference type="Proteomes" id="UP001153069">
    <property type="component" value="Unassembled WGS sequence"/>
</dbReference>
<feature type="compositionally biased region" description="Pro residues" evidence="1">
    <location>
        <begin position="141"/>
        <end position="156"/>
    </location>
</feature>
<evidence type="ECO:0000313" key="2">
    <source>
        <dbReference type="EMBL" id="CAB9529394.1"/>
    </source>
</evidence>
<accession>A0A9N8F2E9</accession>
<comment type="caution">
    <text evidence="2">The sequence shown here is derived from an EMBL/GenBank/DDBJ whole genome shotgun (WGS) entry which is preliminary data.</text>
</comment>
<dbReference type="AlphaFoldDB" id="A0A9N8F2E9"/>
<proteinExistence type="predicted"/>
<organism evidence="2 3">
    <name type="scientific">Seminavis robusta</name>
    <dbReference type="NCBI Taxonomy" id="568900"/>
    <lineage>
        <taxon>Eukaryota</taxon>
        <taxon>Sar</taxon>
        <taxon>Stramenopiles</taxon>
        <taxon>Ochrophyta</taxon>
        <taxon>Bacillariophyta</taxon>
        <taxon>Bacillariophyceae</taxon>
        <taxon>Bacillariophycidae</taxon>
        <taxon>Naviculales</taxon>
        <taxon>Naviculaceae</taxon>
        <taxon>Seminavis</taxon>
    </lineage>
</organism>
<gene>
    <name evidence="2" type="ORF">SEMRO_2491_G329170.1</name>
</gene>
<dbReference type="EMBL" id="CAICTM010002489">
    <property type="protein sequence ID" value="CAB9529394.1"/>
    <property type="molecule type" value="Genomic_DNA"/>
</dbReference>
<feature type="compositionally biased region" description="Low complexity" evidence="1">
    <location>
        <begin position="167"/>
        <end position="178"/>
    </location>
</feature>